<evidence type="ECO:0000313" key="8">
    <source>
        <dbReference type="EMBL" id="KAF7311908.1"/>
    </source>
</evidence>
<comment type="caution">
    <text evidence="8">The sequence shown here is derived from an EMBL/GenBank/DDBJ whole genome shotgun (WGS) entry which is preliminary data.</text>
</comment>
<feature type="region of interest" description="Disordered" evidence="6">
    <location>
        <begin position="206"/>
        <end position="301"/>
    </location>
</feature>
<dbReference type="EMBL" id="JACAZF010000002">
    <property type="protein sequence ID" value="KAF7311908.1"/>
    <property type="molecule type" value="Genomic_DNA"/>
</dbReference>
<accession>A0A8H6T529</accession>
<feature type="compositionally biased region" description="Low complexity" evidence="6">
    <location>
        <begin position="214"/>
        <end position="228"/>
    </location>
</feature>
<evidence type="ECO:0000256" key="6">
    <source>
        <dbReference type="SAM" id="MobiDB-lite"/>
    </source>
</evidence>
<feature type="domain" description="Fork-head" evidence="7">
    <location>
        <begin position="71"/>
        <end position="160"/>
    </location>
</feature>
<dbReference type="GO" id="GO:0000981">
    <property type="term" value="F:DNA-binding transcription factor activity, RNA polymerase II-specific"/>
    <property type="evidence" value="ECO:0007669"/>
    <property type="project" value="TreeGrafter"/>
</dbReference>
<dbReference type="PROSITE" id="PS00658">
    <property type="entry name" value="FORK_HEAD_2"/>
    <property type="match status" value="1"/>
</dbReference>
<evidence type="ECO:0000256" key="2">
    <source>
        <dbReference type="ARBA" id="ARBA00023125"/>
    </source>
</evidence>
<dbReference type="SMART" id="SM00339">
    <property type="entry name" value="FH"/>
    <property type="match status" value="1"/>
</dbReference>
<keyword evidence="1" id="KW-0805">Transcription regulation</keyword>
<dbReference type="PANTHER" id="PTHR46078:SF2">
    <property type="entry name" value="FORK-HEAD DOMAIN-CONTAINING PROTEIN"/>
    <property type="match status" value="1"/>
</dbReference>
<dbReference type="InterPro" id="IPR045912">
    <property type="entry name" value="FOXJ2/3-like"/>
</dbReference>
<evidence type="ECO:0000256" key="4">
    <source>
        <dbReference type="ARBA" id="ARBA00023242"/>
    </source>
</evidence>
<dbReference type="Gene3D" id="1.10.10.10">
    <property type="entry name" value="Winged helix-like DNA-binding domain superfamily/Winged helix DNA-binding domain"/>
    <property type="match status" value="1"/>
</dbReference>
<dbReference type="Pfam" id="PF00250">
    <property type="entry name" value="Forkhead"/>
    <property type="match status" value="1"/>
</dbReference>
<dbReference type="OrthoDB" id="5954824at2759"/>
<name>A0A8H6T529_9AGAR</name>
<feature type="region of interest" description="Disordered" evidence="6">
    <location>
        <begin position="131"/>
        <end position="191"/>
    </location>
</feature>
<dbReference type="AlphaFoldDB" id="A0A8H6T529"/>
<proteinExistence type="predicted"/>
<organism evidence="8 9">
    <name type="scientific">Mycena indigotica</name>
    <dbReference type="NCBI Taxonomy" id="2126181"/>
    <lineage>
        <taxon>Eukaryota</taxon>
        <taxon>Fungi</taxon>
        <taxon>Dikarya</taxon>
        <taxon>Basidiomycota</taxon>
        <taxon>Agaricomycotina</taxon>
        <taxon>Agaricomycetes</taxon>
        <taxon>Agaricomycetidae</taxon>
        <taxon>Agaricales</taxon>
        <taxon>Marasmiineae</taxon>
        <taxon>Mycenaceae</taxon>
        <taxon>Mycena</taxon>
    </lineage>
</organism>
<sequence>MDMVKCTWATRQYLLQDTAVPILALALLRRHFHSLASGLHLSHLLQHPPLNLPPNVPVTLAALPDFPPDVPPNLSLSLLAQVAIYGSPRKQLTLHEIHRAIEQRYEYFRHAEKWKDSLRHVLSLRNPFRNIERPMQEPGKGGYWTLDFSEGEGNKRVRKRGKSTGPRKYDQESGEEGDTDVESGSEYEDHRPYGHLYVDTASRIQQEFSPTPSPSSSSSRSSGGIPSTVAPGPTIFRRATMSASHPYPPSFPSHPPTHLQHQQGPVRDSRMLRGHSSLPPAHEQGVPRGGQGDRPWSPGRA</sequence>
<comment type="subcellular location">
    <subcellularLocation>
        <location evidence="5">Nucleus</location>
    </subcellularLocation>
</comment>
<dbReference type="PANTHER" id="PTHR46078">
    <property type="entry name" value="FORKHEAD BOX PROTEIN J2 FAMILY MEMBER"/>
    <property type="match status" value="1"/>
</dbReference>
<keyword evidence="9" id="KW-1185">Reference proteome</keyword>
<evidence type="ECO:0000256" key="5">
    <source>
        <dbReference type="PROSITE-ProRule" id="PRU00089"/>
    </source>
</evidence>
<feature type="DNA-binding region" description="Fork-head" evidence="5">
    <location>
        <begin position="71"/>
        <end position="160"/>
    </location>
</feature>
<keyword evidence="4 5" id="KW-0539">Nucleus</keyword>
<dbReference type="GO" id="GO:0000978">
    <property type="term" value="F:RNA polymerase II cis-regulatory region sequence-specific DNA binding"/>
    <property type="evidence" value="ECO:0007669"/>
    <property type="project" value="TreeGrafter"/>
</dbReference>
<reference evidence="8" key="1">
    <citation type="submission" date="2020-05" db="EMBL/GenBank/DDBJ databases">
        <title>Mycena genomes resolve the evolution of fungal bioluminescence.</title>
        <authorList>
            <person name="Tsai I.J."/>
        </authorList>
    </citation>
    <scope>NUCLEOTIDE SEQUENCE</scope>
    <source>
        <strain evidence="8">171206Taipei</strain>
    </source>
</reference>
<feature type="compositionally biased region" description="Acidic residues" evidence="6">
    <location>
        <begin position="172"/>
        <end position="186"/>
    </location>
</feature>
<keyword evidence="2 5" id="KW-0238">DNA-binding</keyword>
<feature type="compositionally biased region" description="Pro residues" evidence="6">
    <location>
        <begin position="246"/>
        <end position="255"/>
    </location>
</feature>
<dbReference type="RefSeq" id="XP_037224016.1">
    <property type="nucleotide sequence ID" value="XM_037358921.1"/>
</dbReference>
<dbReference type="CDD" id="cd00059">
    <property type="entry name" value="FH_FOX"/>
    <property type="match status" value="1"/>
</dbReference>
<dbReference type="InterPro" id="IPR030456">
    <property type="entry name" value="TF_fork_head_CS_2"/>
</dbReference>
<gene>
    <name evidence="8" type="ORF">MIND_00202200</name>
</gene>
<dbReference type="SUPFAM" id="SSF46785">
    <property type="entry name" value="Winged helix' DNA-binding domain"/>
    <property type="match status" value="1"/>
</dbReference>
<dbReference type="InterPro" id="IPR036388">
    <property type="entry name" value="WH-like_DNA-bd_sf"/>
</dbReference>
<dbReference type="InterPro" id="IPR001766">
    <property type="entry name" value="Fork_head_dom"/>
</dbReference>
<dbReference type="PROSITE" id="PS50039">
    <property type="entry name" value="FORK_HEAD_3"/>
    <property type="match status" value="1"/>
</dbReference>
<evidence type="ECO:0000259" key="7">
    <source>
        <dbReference type="PROSITE" id="PS50039"/>
    </source>
</evidence>
<dbReference type="Proteomes" id="UP000636479">
    <property type="component" value="Unassembled WGS sequence"/>
</dbReference>
<evidence type="ECO:0000256" key="3">
    <source>
        <dbReference type="ARBA" id="ARBA00023163"/>
    </source>
</evidence>
<dbReference type="InterPro" id="IPR036390">
    <property type="entry name" value="WH_DNA-bd_sf"/>
</dbReference>
<protein>
    <submittedName>
        <fullName evidence="8">Winged helix DNA-binding domain-containing protein</fullName>
    </submittedName>
</protein>
<evidence type="ECO:0000313" key="9">
    <source>
        <dbReference type="Proteomes" id="UP000636479"/>
    </source>
</evidence>
<dbReference type="GeneID" id="59341437"/>
<keyword evidence="3" id="KW-0804">Transcription</keyword>
<dbReference type="GO" id="GO:0005634">
    <property type="term" value="C:nucleus"/>
    <property type="evidence" value="ECO:0007669"/>
    <property type="project" value="UniProtKB-SubCell"/>
</dbReference>
<evidence type="ECO:0000256" key="1">
    <source>
        <dbReference type="ARBA" id="ARBA00023015"/>
    </source>
</evidence>